<organism evidence="1 2">
    <name type="scientific">Brevibacillus laterosporus LMG 15441</name>
    <dbReference type="NCBI Taxonomy" id="1042163"/>
    <lineage>
        <taxon>Bacteria</taxon>
        <taxon>Bacillati</taxon>
        <taxon>Bacillota</taxon>
        <taxon>Bacilli</taxon>
        <taxon>Bacillales</taxon>
        <taxon>Paenibacillaceae</taxon>
        <taxon>Brevibacillus</taxon>
    </lineage>
</organism>
<keyword evidence="2" id="KW-1185">Reference proteome</keyword>
<evidence type="ECO:0000313" key="2">
    <source>
        <dbReference type="Proteomes" id="UP000005850"/>
    </source>
</evidence>
<accession>A0A075RBZ1</accession>
<dbReference type="RefSeq" id="WP_003336156.1">
    <property type="nucleotide sequence ID" value="NZ_CP007806.1"/>
</dbReference>
<name>A0A075RBZ1_BRELA</name>
<dbReference type="EMBL" id="CP007806">
    <property type="protein sequence ID" value="AIG27015.1"/>
    <property type="molecule type" value="Genomic_DNA"/>
</dbReference>
<dbReference type="Gene3D" id="3.20.20.70">
    <property type="entry name" value="Aldolase class I"/>
    <property type="match status" value="1"/>
</dbReference>
<evidence type="ECO:0008006" key="3">
    <source>
        <dbReference type="Google" id="ProtNLM"/>
    </source>
</evidence>
<dbReference type="AlphaFoldDB" id="A0A075RBZ1"/>
<dbReference type="HOGENOM" id="CLU_098610_0_0_9"/>
<dbReference type="InterPro" id="IPR010763">
    <property type="entry name" value="DgaF"/>
</dbReference>
<evidence type="ECO:0000313" key="1">
    <source>
        <dbReference type="EMBL" id="AIG27015.1"/>
    </source>
</evidence>
<dbReference type="KEGG" id="blr:BRLA_c026960"/>
<dbReference type="STRING" id="1042163.BRLA_c026960"/>
<dbReference type="Pfam" id="PF07071">
    <property type="entry name" value="KDGP_aldolase"/>
    <property type="match status" value="1"/>
</dbReference>
<sequence length="240" mass="25610">MSSHVKVRVNLLARDPENAKDIMEILNGQVLIGLMVKSFSSVELAVEKVREYQKAGIPVSVGLGAADPTQWKKVAEVAKQTIPPHVNQVFPAAGYTIGLLEAEGGANTIVNAVITPSGTVGKVYVTTGPVSQRYEEAISCEAAAALIADMGIPSVKFYPLNNRLDELIAMVKAAVEAGITIFEPTGGITIENMAETVRICIENGAREVIPHIYTSIVDKATGLTRIEDVQAVKATLAEWL</sequence>
<protein>
    <recommendedName>
        <fullName evidence="3">2-dehydro-3-deoxy-phosphogluconate aldolase</fullName>
    </recommendedName>
</protein>
<dbReference type="NCBIfam" id="TIGR03581">
    <property type="entry name" value="EF_0839"/>
    <property type="match status" value="1"/>
</dbReference>
<dbReference type="Proteomes" id="UP000005850">
    <property type="component" value="Chromosome"/>
</dbReference>
<reference evidence="1 2" key="1">
    <citation type="journal article" date="2011" name="J. Bacteriol.">
        <title>Genome sequence of Brevibacillus laterosporus LMG 15441, a pathogen of invertebrates.</title>
        <authorList>
            <person name="Djukic M."/>
            <person name="Poehlein A."/>
            <person name="Thurmer A."/>
            <person name="Daniel R."/>
        </authorList>
    </citation>
    <scope>NUCLEOTIDE SEQUENCE [LARGE SCALE GENOMIC DNA]</scope>
    <source>
        <strain evidence="1 2">LMG 15441</strain>
    </source>
</reference>
<gene>
    <name evidence="1" type="ORF">BRLA_c026960</name>
</gene>
<dbReference type="eggNOG" id="ENOG502Z844">
    <property type="taxonomic scope" value="Bacteria"/>
</dbReference>
<dbReference type="InterPro" id="IPR013785">
    <property type="entry name" value="Aldolase_TIM"/>
</dbReference>
<proteinExistence type="predicted"/>